<evidence type="ECO:0000313" key="3">
    <source>
        <dbReference type="Proteomes" id="UP001430953"/>
    </source>
</evidence>
<gene>
    <name evidence="2" type="ORF">PUN28_002406</name>
</gene>
<dbReference type="AlphaFoldDB" id="A0AAW2GU23"/>
<reference evidence="2 3" key="1">
    <citation type="submission" date="2023-03" db="EMBL/GenBank/DDBJ databases">
        <title>High recombination rates correlate with genetic variation in Cardiocondyla obscurior ants.</title>
        <authorList>
            <person name="Errbii M."/>
        </authorList>
    </citation>
    <scope>NUCLEOTIDE SEQUENCE [LARGE SCALE GENOMIC DNA]</scope>
    <source>
        <strain evidence="2">Alpha-2009</strain>
        <tissue evidence="2">Whole body</tissue>
    </source>
</reference>
<dbReference type="EMBL" id="JADYXP020000002">
    <property type="protein sequence ID" value="KAL0130760.1"/>
    <property type="molecule type" value="Genomic_DNA"/>
</dbReference>
<organism evidence="2 3">
    <name type="scientific">Cardiocondyla obscurior</name>
    <dbReference type="NCBI Taxonomy" id="286306"/>
    <lineage>
        <taxon>Eukaryota</taxon>
        <taxon>Metazoa</taxon>
        <taxon>Ecdysozoa</taxon>
        <taxon>Arthropoda</taxon>
        <taxon>Hexapoda</taxon>
        <taxon>Insecta</taxon>
        <taxon>Pterygota</taxon>
        <taxon>Neoptera</taxon>
        <taxon>Endopterygota</taxon>
        <taxon>Hymenoptera</taxon>
        <taxon>Apocrita</taxon>
        <taxon>Aculeata</taxon>
        <taxon>Formicoidea</taxon>
        <taxon>Formicidae</taxon>
        <taxon>Myrmicinae</taxon>
        <taxon>Cardiocondyla</taxon>
    </lineage>
</organism>
<keyword evidence="1" id="KW-1133">Transmembrane helix</keyword>
<comment type="caution">
    <text evidence="2">The sequence shown here is derived from an EMBL/GenBank/DDBJ whole genome shotgun (WGS) entry which is preliminary data.</text>
</comment>
<evidence type="ECO:0000256" key="1">
    <source>
        <dbReference type="SAM" id="Phobius"/>
    </source>
</evidence>
<keyword evidence="1" id="KW-0472">Membrane</keyword>
<evidence type="ECO:0000313" key="2">
    <source>
        <dbReference type="EMBL" id="KAL0130760.1"/>
    </source>
</evidence>
<keyword evidence="1" id="KW-0812">Transmembrane</keyword>
<dbReference type="Proteomes" id="UP001430953">
    <property type="component" value="Unassembled WGS sequence"/>
</dbReference>
<accession>A0AAW2GU23</accession>
<name>A0AAW2GU23_9HYME</name>
<protein>
    <submittedName>
        <fullName evidence="2">Uncharacterized protein</fullName>
    </submittedName>
</protein>
<keyword evidence="3" id="KW-1185">Reference proteome</keyword>
<feature type="transmembrane region" description="Helical" evidence="1">
    <location>
        <begin position="16"/>
        <end position="36"/>
    </location>
</feature>
<sequence>MFTRCLNCDICHTLSFMIYRLKAILGFYMIFVNSVYHRREREEKKNILLTIRLIFINYVRNHLISVAQIIHGTFQVIQNYFKAREKYKKK</sequence>
<proteinExistence type="predicted"/>